<sequence>MILNLELADTLEKSEINYMVDRMTAIREREGNPEGIEIKRFGESTAFYSKTMPWGLFNNVKGRISEDVIEDILDFYNERERNFEIQVIPGNINQEVMKKLHNKSFYQSGFHTTLFCEPGNLNSFDHHKLEIRELLEDEFDTYAEIHCLGTGLSLDGKEHVAANNRVLFSRPGWHYYLGLDQGYPVAVAVMYIENNVASLTFATTLPEYRNKGFQTNLLLRRIHDTYNICNLVVSQCSFGSQSHRNMERVGMRIGYTRATWTRN</sequence>
<proteinExistence type="predicted"/>
<dbReference type="InterPro" id="IPR016181">
    <property type="entry name" value="Acyl_CoA_acyltransferase"/>
</dbReference>
<dbReference type="RefSeq" id="WP_123066793.1">
    <property type="nucleotide sequence ID" value="NZ_RIAS01000018.1"/>
</dbReference>
<accession>A0A5M9WZV0</accession>
<dbReference type="AlphaFoldDB" id="A0A5M9WZV0"/>
<dbReference type="InterPro" id="IPR000182">
    <property type="entry name" value="GNAT_dom"/>
</dbReference>
<evidence type="ECO:0000313" key="2">
    <source>
        <dbReference type="EMBL" id="KAA8787121.1"/>
    </source>
</evidence>
<dbReference type="Proteomes" id="UP000323664">
    <property type="component" value="Unassembled WGS sequence"/>
</dbReference>
<organism evidence="2 3">
    <name type="scientific">Paenibacillus amylolyticus</name>
    <dbReference type="NCBI Taxonomy" id="1451"/>
    <lineage>
        <taxon>Bacteria</taxon>
        <taxon>Bacillati</taxon>
        <taxon>Bacillota</taxon>
        <taxon>Bacilli</taxon>
        <taxon>Bacillales</taxon>
        <taxon>Paenibacillaceae</taxon>
        <taxon>Paenibacillus</taxon>
    </lineage>
</organism>
<dbReference type="Gene3D" id="3.40.630.30">
    <property type="match status" value="1"/>
</dbReference>
<dbReference type="PROSITE" id="PS51186">
    <property type="entry name" value="GNAT"/>
    <property type="match status" value="1"/>
</dbReference>
<dbReference type="OrthoDB" id="2350893at2"/>
<reference evidence="2 3" key="1">
    <citation type="journal article" date="2019" name="J. Ind. Microbiol. Biotechnol.">
        <title>Paenibacillus amylolyticus 27C64 has a diverse set of carbohydrate-active enzymes and complete pectin deconstruction system.</title>
        <authorList>
            <person name="Keggi C."/>
            <person name="Doran-Peterson J."/>
        </authorList>
    </citation>
    <scope>NUCLEOTIDE SEQUENCE [LARGE SCALE GENOMIC DNA]</scope>
    <source>
        <strain evidence="2 3">27C64</strain>
    </source>
</reference>
<keyword evidence="2" id="KW-0808">Transferase</keyword>
<protein>
    <submittedName>
        <fullName evidence="2">GNAT family N-acetyltransferase</fullName>
    </submittedName>
</protein>
<evidence type="ECO:0000259" key="1">
    <source>
        <dbReference type="PROSITE" id="PS51186"/>
    </source>
</evidence>
<feature type="domain" description="N-acetyltransferase" evidence="1">
    <location>
        <begin position="129"/>
        <end position="263"/>
    </location>
</feature>
<name>A0A5M9WZV0_PAEAM</name>
<dbReference type="GO" id="GO:0016747">
    <property type="term" value="F:acyltransferase activity, transferring groups other than amino-acyl groups"/>
    <property type="evidence" value="ECO:0007669"/>
    <property type="project" value="InterPro"/>
</dbReference>
<evidence type="ECO:0000313" key="3">
    <source>
        <dbReference type="Proteomes" id="UP000323664"/>
    </source>
</evidence>
<dbReference type="EMBL" id="RIAS01000018">
    <property type="protein sequence ID" value="KAA8787121.1"/>
    <property type="molecule type" value="Genomic_DNA"/>
</dbReference>
<dbReference type="SUPFAM" id="SSF55729">
    <property type="entry name" value="Acyl-CoA N-acyltransferases (Nat)"/>
    <property type="match status" value="1"/>
</dbReference>
<comment type="caution">
    <text evidence="2">The sequence shown here is derived from an EMBL/GenBank/DDBJ whole genome shotgun (WGS) entry which is preliminary data.</text>
</comment>
<gene>
    <name evidence="2" type="ORF">EC604_25140</name>
</gene>